<reference evidence="4 5" key="1">
    <citation type="submission" date="2020-03" db="EMBL/GenBank/DDBJ databases">
        <authorList>
            <consortium name="Genoscope - CEA"/>
            <person name="William W."/>
        </authorList>
    </citation>
    <scope>NUCLEOTIDE SEQUENCE [LARGE SCALE GENOMIC DNA]</scope>
    <source>
        <strain evidence="5">DSM 16959</strain>
    </source>
</reference>
<protein>
    <recommendedName>
        <fullName evidence="1">2-hydroxychromene-2-carboxylate isomerase</fullName>
        <ecNumber evidence="1">5.99.1.4</ecNumber>
    </recommendedName>
</protein>
<dbReference type="PANTHER" id="PTHR42943">
    <property type="entry name" value="GLUTATHIONE S-TRANSFERASE KAPPA"/>
    <property type="match status" value="1"/>
</dbReference>
<dbReference type="GO" id="GO:0006749">
    <property type="term" value="P:glutathione metabolic process"/>
    <property type="evidence" value="ECO:0007669"/>
    <property type="project" value="TreeGrafter"/>
</dbReference>
<dbReference type="CDD" id="cd03022">
    <property type="entry name" value="DsbA_HCCA_Iso"/>
    <property type="match status" value="1"/>
</dbReference>
<accession>A0A6S6XRG3</accession>
<evidence type="ECO:0000313" key="4">
    <source>
        <dbReference type="EMBL" id="CAB1367305.1"/>
    </source>
</evidence>
<name>A0A6S6XRG3_9PROT</name>
<dbReference type="Proteomes" id="UP000515733">
    <property type="component" value="Chromosome"/>
</dbReference>
<dbReference type="InterPro" id="IPR051924">
    <property type="entry name" value="GST_Kappa/NadH"/>
</dbReference>
<dbReference type="RefSeq" id="WP_145770200.1">
    <property type="nucleotide sequence ID" value="NZ_LR778301.1"/>
</dbReference>
<dbReference type="InterPro" id="IPR044087">
    <property type="entry name" value="NahD-like"/>
</dbReference>
<organism evidence="4 5">
    <name type="scientific">Denitratisoma oestradiolicum</name>
    <dbReference type="NCBI Taxonomy" id="311182"/>
    <lineage>
        <taxon>Bacteria</taxon>
        <taxon>Pseudomonadati</taxon>
        <taxon>Pseudomonadota</taxon>
        <taxon>Betaproteobacteria</taxon>
        <taxon>Nitrosomonadales</taxon>
        <taxon>Sterolibacteriaceae</taxon>
        <taxon>Denitratisoma</taxon>
    </lineage>
</organism>
<dbReference type="InterPro" id="IPR014440">
    <property type="entry name" value="HCCAis_GSTk"/>
</dbReference>
<feature type="domain" description="DSBA-like thioredoxin" evidence="3">
    <location>
        <begin position="5"/>
        <end position="194"/>
    </location>
</feature>
<evidence type="ECO:0000259" key="3">
    <source>
        <dbReference type="Pfam" id="PF01323"/>
    </source>
</evidence>
<feature type="active site" description="Nucleophile" evidence="2">
    <location>
        <position position="13"/>
    </location>
</feature>
<dbReference type="PIRSF" id="PIRSF006386">
    <property type="entry name" value="HCCAis_GSTk"/>
    <property type="match status" value="1"/>
</dbReference>
<keyword evidence="5" id="KW-1185">Reference proteome</keyword>
<comment type="similarity">
    <text evidence="1">Belongs to the GST superfamily. NadH family.</text>
</comment>
<dbReference type="GO" id="GO:0004602">
    <property type="term" value="F:glutathione peroxidase activity"/>
    <property type="evidence" value="ECO:0007669"/>
    <property type="project" value="TreeGrafter"/>
</dbReference>
<dbReference type="Pfam" id="PF01323">
    <property type="entry name" value="DSBA"/>
    <property type="match status" value="1"/>
</dbReference>
<dbReference type="Gene3D" id="3.40.30.10">
    <property type="entry name" value="Glutaredoxin"/>
    <property type="match status" value="1"/>
</dbReference>
<gene>
    <name evidence="4" type="primary">nahD</name>
    <name evidence="4" type="ORF">DENOEST_0133</name>
</gene>
<dbReference type="EMBL" id="LR778301">
    <property type="protein sequence ID" value="CAB1367305.1"/>
    <property type="molecule type" value="Genomic_DNA"/>
</dbReference>
<dbReference type="AlphaFoldDB" id="A0A6S6XRG3"/>
<comment type="catalytic activity">
    <reaction evidence="1">
        <text>2-hydroxychromene-2-carboxylate = (3E)-4-(2-hydroxyphenyl)-2-oxobut-3-enoate</text>
        <dbReference type="Rhea" id="RHEA:27401"/>
        <dbReference type="ChEBI" id="CHEBI:59350"/>
        <dbReference type="ChEBI" id="CHEBI:59353"/>
        <dbReference type="EC" id="5.99.1.4"/>
    </reaction>
</comment>
<evidence type="ECO:0000256" key="2">
    <source>
        <dbReference type="PIRSR" id="PIRSR006386-1"/>
    </source>
</evidence>
<dbReference type="EC" id="5.99.1.4" evidence="1"/>
<dbReference type="InterPro" id="IPR036249">
    <property type="entry name" value="Thioredoxin-like_sf"/>
</dbReference>
<dbReference type="PANTHER" id="PTHR42943:SF2">
    <property type="entry name" value="GLUTATHIONE S-TRANSFERASE KAPPA 1"/>
    <property type="match status" value="1"/>
</dbReference>
<dbReference type="GO" id="GO:0004364">
    <property type="term" value="F:glutathione transferase activity"/>
    <property type="evidence" value="ECO:0007669"/>
    <property type="project" value="TreeGrafter"/>
</dbReference>
<proteinExistence type="inferred from homology"/>
<dbReference type="KEGG" id="doe:DENOEST_0133"/>
<keyword evidence="1 4" id="KW-0413">Isomerase</keyword>
<dbReference type="OrthoDB" id="8560325at2"/>
<dbReference type="GO" id="GO:1901170">
    <property type="term" value="P:naphthalene catabolic process"/>
    <property type="evidence" value="ECO:0007669"/>
    <property type="project" value="InterPro"/>
</dbReference>
<evidence type="ECO:0000256" key="1">
    <source>
        <dbReference type="PIRNR" id="PIRNR006386"/>
    </source>
</evidence>
<sequence length="200" mass="22063">MKTPVEFFFDFSSPYGYLASELIDDLAAAHGRQVAWHPILLGAVFKTTGSQPLVHQPLKGGYAARDFPRSARFHGLPFTMPTPFPVATQAAARLYYWFHDQDSAAARVLAHALYRAYFVEGRNIGDAAMVLTIGEAQGLERARMEAALADPTVKERLHAETGEAVAQGVFGSPYFIVDGEPFFGVDRLPQLEKWLRTGGF</sequence>
<evidence type="ECO:0000313" key="5">
    <source>
        <dbReference type="Proteomes" id="UP000515733"/>
    </source>
</evidence>
<dbReference type="GO" id="GO:0018845">
    <property type="term" value="F:2-hydroxychromene-2-carboxylate isomerase activity"/>
    <property type="evidence" value="ECO:0007669"/>
    <property type="project" value="UniProtKB-UniRule"/>
</dbReference>
<dbReference type="InterPro" id="IPR001853">
    <property type="entry name" value="DSBA-like_thioredoxin_dom"/>
</dbReference>
<dbReference type="SUPFAM" id="SSF52833">
    <property type="entry name" value="Thioredoxin-like"/>
    <property type="match status" value="1"/>
</dbReference>